<dbReference type="PANTHER" id="PTHR14647:SF83">
    <property type="entry name" value="GALACTOSE-3-O-SULFOTRANSFERASE 3"/>
    <property type="match status" value="1"/>
</dbReference>
<comment type="similarity">
    <text evidence="2">Belongs to the galactose-3-O-sulfotransferase family.</text>
</comment>
<sequence>YDPLLGHFTKDPSKMSRKKLLLVVLVLASLSLIVHHNWHLNWYTKSMQACYHPKSSREKHTAVVFLKTHKTASSTVQNVLFRFAEKHNVTVALPVQSCYHQFCYPRNFTARFIHPYSTPPRVITSHMRFNFSEVKKIMPNDTIYFTILRDPVSMFESLFSYYNQYCLSFKYVPNHSITTFLNNPLKYYKVTEKYAMYSHNTLTFDLGGDKDHNPEDEEYVSSFIKEMEDIFSLVMIAEYFDESLVLLKHLLSWDLEDILYIKLNMRSEESKLNITSDIPRKVREWNALDTKLYDHFNATLWKKLYKFGVDCVGKEVQLLRQAQKKLVENCFGGHPQVRLAKNIKNKELRPWQPSSKVNIIGYELPMNVASRFSDYCRKLVMPEVQYTKYLLRKETLR</sequence>
<reference evidence="11" key="2">
    <citation type="submission" date="2025-08" db="UniProtKB">
        <authorList>
            <consortium name="Ensembl"/>
        </authorList>
    </citation>
    <scope>IDENTIFICATION</scope>
</reference>
<dbReference type="InterPro" id="IPR027417">
    <property type="entry name" value="P-loop_NTPase"/>
</dbReference>
<accession>H3ALZ5</accession>
<keyword evidence="4 10" id="KW-0812">Transmembrane</keyword>
<evidence type="ECO:0000313" key="12">
    <source>
        <dbReference type="Proteomes" id="UP000008672"/>
    </source>
</evidence>
<gene>
    <name evidence="11" type="primary">GAL3ST3</name>
</gene>
<dbReference type="FunCoup" id="H3ALZ5">
    <property type="interactions" value="46"/>
</dbReference>
<evidence type="ECO:0000256" key="1">
    <source>
        <dbReference type="ARBA" id="ARBA00004323"/>
    </source>
</evidence>
<feature type="transmembrane region" description="Helical" evidence="10">
    <location>
        <begin position="20"/>
        <end position="38"/>
    </location>
</feature>
<dbReference type="Pfam" id="PF06990">
    <property type="entry name" value="Gal-3-0_sulfotr"/>
    <property type="match status" value="1"/>
</dbReference>
<dbReference type="Ensembl" id="ENSLACT00000010745.1">
    <property type="protein sequence ID" value="ENSLACP00000010666.1"/>
    <property type="gene ID" value="ENSLACG00000009395.1"/>
</dbReference>
<evidence type="ECO:0000256" key="3">
    <source>
        <dbReference type="ARBA" id="ARBA00022679"/>
    </source>
</evidence>
<comment type="subcellular location">
    <subcellularLocation>
        <location evidence="1">Golgi apparatus membrane</location>
        <topology evidence="1">Single-pass type II membrane protein</topology>
    </subcellularLocation>
</comment>
<keyword evidence="5" id="KW-0735">Signal-anchor</keyword>
<reference evidence="12" key="1">
    <citation type="submission" date="2011-08" db="EMBL/GenBank/DDBJ databases">
        <title>The draft genome of Latimeria chalumnae.</title>
        <authorList>
            <person name="Di Palma F."/>
            <person name="Alfoldi J."/>
            <person name="Johnson J."/>
            <person name="Berlin A."/>
            <person name="Gnerre S."/>
            <person name="Jaffe D."/>
            <person name="MacCallum I."/>
            <person name="Young S."/>
            <person name="Walker B.J."/>
            <person name="Lander E."/>
            <person name="Lindblad-Toh K."/>
        </authorList>
    </citation>
    <scope>NUCLEOTIDE SEQUENCE [LARGE SCALE GENOMIC DNA]</scope>
    <source>
        <strain evidence="12">Wild caught</strain>
    </source>
</reference>
<dbReference type="eggNOG" id="ENOG502QPNT">
    <property type="taxonomic scope" value="Eukaryota"/>
</dbReference>
<dbReference type="SUPFAM" id="SSF52540">
    <property type="entry name" value="P-loop containing nucleoside triphosphate hydrolases"/>
    <property type="match status" value="1"/>
</dbReference>
<dbReference type="EMBL" id="AFYH01141511">
    <property type="status" value="NOT_ANNOTATED_CDS"/>
    <property type="molecule type" value="Genomic_DNA"/>
</dbReference>
<dbReference type="GO" id="GO:0001733">
    <property type="term" value="F:galactosylceramide sulfotransferase activity"/>
    <property type="evidence" value="ECO:0007669"/>
    <property type="project" value="InterPro"/>
</dbReference>
<keyword evidence="7" id="KW-0333">Golgi apparatus</keyword>
<keyword evidence="3" id="KW-0808">Transferase</keyword>
<keyword evidence="12" id="KW-1185">Reference proteome</keyword>
<reference evidence="11" key="3">
    <citation type="submission" date="2025-09" db="UniProtKB">
        <authorList>
            <consortium name="Ensembl"/>
        </authorList>
    </citation>
    <scope>IDENTIFICATION</scope>
</reference>
<dbReference type="Proteomes" id="UP000008672">
    <property type="component" value="Unassembled WGS sequence"/>
</dbReference>
<evidence type="ECO:0000256" key="7">
    <source>
        <dbReference type="ARBA" id="ARBA00023034"/>
    </source>
</evidence>
<dbReference type="HOGENOM" id="CLU_040616_1_0_1"/>
<evidence type="ECO:0000256" key="2">
    <source>
        <dbReference type="ARBA" id="ARBA00008124"/>
    </source>
</evidence>
<dbReference type="InterPro" id="IPR009729">
    <property type="entry name" value="Gal-3-0_sulfotransfrase"/>
</dbReference>
<dbReference type="PANTHER" id="PTHR14647">
    <property type="entry name" value="GALACTOSE-3-O-SULFOTRANSFERASE"/>
    <property type="match status" value="1"/>
</dbReference>
<evidence type="ECO:0000256" key="6">
    <source>
        <dbReference type="ARBA" id="ARBA00022989"/>
    </source>
</evidence>
<dbReference type="AlphaFoldDB" id="H3ALZ5"/>
<dbReference type="InParanoid" id="H3ALZ5"/>
<evidence type="ECO:0000313" key="11">
    <source>
        <dbReference type="Ensembl" id="ENSLACP00000010666.1"/>
    </source>
</evidence>
<protein>
    <submittedName>
        <fullName evidence="11">Galactose-3-O-sulfotransferase 3</fullName>
    </submittedName>
</protein>
<evidence type="ECO:0000256" key="10">
    <source>
        <dbReference type="SAM" id="Phobius"/>
    </source>
</evidence>
<evidence type="ECO:0000256" key="5">
    <source>
        <dbReference type="ARBA" id="ARBA00022968"/>
    </source>
</evidence>
<organism evidence="11 12">
    <name type="scientific">Latimeria chalumnae</name>
    <name type="common">Coelacanth</name>
    <dbReference type="NCBI Taxonomy" id="7897"/>
    <lineage>
        <taxon>Eukaryota</taxon>
        <taxon>Metazoa</taxon>
        <taxon>Chordata</taxon>
        <taxon>Craniata</taxon>
        <taxon>Vertebrata</taxon>
        <taxon>Euteleostomi</taxon>
        <taxon>Coelacanthiformes</taxon>
        <taxon>Coelacanthidae</taxon>
        <taxon>Latimeria</taxon>
    </lineage>
</organism>
<dbReference type="GO" id="GO:0000139">
    <property type="term" value="C:Golgi membrane"/>
    <property type="evidence" value="ECO:0007669"/>
    <property type="project" value="UniProtKB-SubCell"/>
</dbReference>
<evidence type="ECO:0000256" key="8">
    <source>
        <dbReference type="ARBA" id="ARBA00023136"/>
    </source>
</evidence>
<keyword evidence="9" id="KW-0325">Glycoprotein</keyword>
<name>H3ALZ5_LATCH</name>
<dbReference type="GeneTree" id="ENSGT00950000182923"/>
<evidence type="ECO:0000256" key="9">
    <source>
        <dbReference type="ARBA" id="ARBA00023180"/>
    </source>
</evidence>
<keyword evidence="6 10" id="KW-1133">Transmembrane helix</keyword>
<dbReference type="Gene3D" id="3.40.50.300">
    <property type="entry name" value="P-loop containing nucleotide triphosphate hydrolases"/>
    <property type="match status" value="1"/>
</dbReference>
<dbReference type="GO" id="GO:0009247">
    <property type="term" value="P:glycolipid biosynthetic process"/>
    <property type="evidence" value="ECO:0007669"/>
    <property type="project" value="InterPro"/>
</dbReference>
<evidence type="ECO:0000256" key="4">
    <source>
        <dbReference type="ARBA" id="ARBA00022692"/>
    </source>
</evidence>
<keyword evidence="8 10" id="KW-0472">Membrane</keyword>
<dbReference type="OMA" id="EEPWRYY"/>
<proteinExistence type="inferred from homology"/>